<reference evidence="2" key="2">
    <citation type="submission" date="2025-09" db="UniProtKB">
        <authorList>
            <consortium name="Ensembl"/>
        </authorList>
    </citation>
    <scope>IDENTIFICATION</scope>
</reference>
<feature type="domain" description="tRNA selenocysteine 1-associated protein 1 C-terminal" evidence="1">
    <location>
        <begin position="16"/>
        <end position="138"/>
    </location>
</feature>
<proteinExistence type="predicted"/>
<sequence length="143" mass="16560">MAQRESFAGFGITQQNYYYCHWQRVKPEFQPSQGYHYGNWYKQHHSSYPLSGYSYTCAVDGNGVSAREIPEHPAGTLVMPEETTALAENQDEDPLEDPNLHLNIEESNQEFMAKSEEFYDSLMNCHWQPLDTVYSKIPDETPK</sequence>
<dbReference type="GeneTree" id="ENSGT00940000163315"/>
<name>A0A8C9DVQ4_PROSS</name>
<dbReference type="PANTHER" id="PTHR37457:SF1">
    <property type="entry name" value="SIMILAR TO HUMAN CHROMOSOME 6 OPEN READING FRAME 52"/>
    <property type="match status" value="1"/>
</dbReference>
<evidence type="ECO:0000259" key="1">
    <source>
        <dbReference type="Pfam" id="PF17654"/>
    </source>
</evidence>
<dbReference type="Pfam" id="PF17654">
    <property type="entry name" value="Trnau1ap"/>
    <property type="match status" value="1"/>
</dbReference>
<dbReference type="InterPro" id="IPR040434">
    <property type="entry name" value="TSAP1"/>
</dbReference>
<organism evidence="2 3">
    <name type="scientific">Prolemur simus</name>
    <name type="common">Greater bamboo lemur</name>
    <name type="synonym">Hapalemur simus</name>
    <dbReference type="NCBI Taxonomy" id="1328070"/>
    <lineage>
        <taxon>Eukaryota</taxon>
        <taxon>Metazoa</taxon>
        <taxon>Chordata</taxon>
        <taxon>Craniata</taxon>
        <taxon>Vertebrata</taxon>
        <taxon>Euteleostomi</taxon>
        <taxon>Mammalia</taxon>
        <taxon>Eutheria</taxon>
        <taxon>Euarchontoglires</taxon>
        <taxon>Primates</taxon>
        <taxon>Strepsirrhini</taxon>
        <taxon>Lemuriformes</taxon>
        <taxon>Lemuridae</taxon>
        <taxon>Prolemur</taxon>
    </lineage>
</organism>
<dbReference type="InterPro" id="IPR041085">
    <property type="entry name" value="TSAP1_C"/>
</dbReference>
<evidence type="ECO:0000313" key="2">
    <source>
        <dbReference type="Ensembl" id="ENSPSMP00000036989.1"/>
    </source>
</evidence>
<reference evidence="2" key="1">
    <citation type="submission" date="2025-08" db="UniProtKB">
        <authorList>
            <consortium name="Ensembl"/>
        </authorList>
    </citation>
    <scope>IDENTIFICATION</scope>
</reference>
<dbReference type="Ensembl" id="ENSPSMT00000042611.1">
    <property type="protein sequence ID" value="ENSPSMP00000036989.1"/>
    <property type="gene ID" value="ENSPSMG00000025442.1"/>
</dbReference>
<gene>
    <name evidence="2" type="primary">C6orf52</name>
</gene>
<dbReference type="PANTHER" id="PTHR37457">
    <property type="entry name" value="TRNA SELENOCYSTEINE 1-ASSOCIATED PROTEIN 1-RELATED"/>
    <property type="match status" value="1"/>
</dbReference>
<dbReference type="Proteomes" id="UP000694414">
    <property type="component" value="Unplaced"/>
</dbReference>
<accession>A0A8C9DVQ4</accession>
<keyword evidence="3" id="KW-1185">Reference proteome</keyword>
<protein>
    <submittedName>
        <fullName evidence="2">Chromosome 6 open reading frame 52</fullName>
    </submittedName>
</protein>
<evidence type="ECO:0000313" key="3">
    <source>
        <dbReference type="Proteomes" id="UP000694414"/>
    </source>
</evidence>
<dbReference type="AlphaFoldDB" id="A0A8C9DVQ4"/>